<evidence type="ECO:0000256" key="6">
    <source>
        <dbReference type="ARBA" id="ARBA00022840"/>
    </source>
</evidence>
<name>A0A3S0HV05_9GAMM</name>
<dbReference type="InterPro" id="IPR036640">
    <property type="entry name" value="ABC1_TM_sf"/>
</dbReference>
<dbReference type="Proteomes" id="UP000267400">
    <property type="component" value="Unassembled WGS sequence"/>
</dbReference>
<dbReference type="AlphaFoldDB" id="A0A3S0HV05"/>
<dbReference type="PROSITE" id="PS50893">
    <property type="entry name" value="ABC_TRANSPORTER_2"/>
    <property type="match status" value="1"/>
</dbReference>
<dbReference type="Gene3D" id="1.20.1560.10">
    <property type="entry name" value="ABC transporter type 1, transmembrane domain"/>
    <property type="match status" value="1"/>
</dbReference>
<feature type="transmembrane region" description="Helical" evidence="9">
    <location>
        <begin position="310"/>
        <end position="327"/>
    </location>
</feature>
<evidence type="ECO:0000256" key="7">
    <source>
        <dbReference type="ARBA" id="ARBA00022989"/>
    </source>
</evidence>
<feature type="domain" description="ABC transmembrane type-1" evidence="11">
    <location>
        <begin position="175"/>
        <end position="453"/>
    </location>
</feature>
<dbReference type="GO" id="GO:0140359">
    <property type="term" value="F:ABC-type transporter activity"/>
    <property type="evidence" value="ECO:0007669"/>
    <property type="project" value="InterPro"/>
</dbReference>
<feature type="domain" description="Peptidase C39" evidence="12">
    <location>
        <begin position="15"/>
        <end position="139"/>
    </location>
</feature>
<evidence type="ECO:0000256" key="3">
    <source>
        <dbReference type="ARBA" id="ARBA00022475"/>
    </source>
</evidence>
<dbReference type="NCBIfam" id="TIGR03375">
    <property type="entry name" value="type_I_sec_LssB"/>
    <property type="match status" value="1"/>
</dbReference>
<feature type="transmembrane region" description="Helical" evidence="9">
    <location>
        <begin position="280"/>
        <end position="303"/>
    </location>
</feature>
<dbReference type="EMBL" id="RXNS01000002">
    <property type="protein sequence ID" value="RTR06415.1"/>
    <property type="molecule type" value="Genomic_DNA"/>
</dbReference>
<keyword evidence="4 9" id="KW-0812">Transmembrane</keyword>
<dbReference type="InterPro" id="IPR003439">
    <property type="entry name" value="ABC_transporter-like_ATP-bd"/>
</dbReference>
<dbReference type="Pfam" id="PF00664">
    <property type="entry name" value="ABC_membrane"/>
    <property type="match status" value="1"/>
</dbReference>
<evidence type="ECO:0000256" key="8">
    <source>
        <dbReference type="ARBA" id="ARBA00023136"/>
    </source>
</evidence>
<dbReference type="CDD" id="cd18587">
    <property type="entry name" value="ABC_6TM_LapB_like"/>
    <property type="match status" value="1"/>
</dbReference>
<proteinExistence type="predicted"/>
<dbReference type="InterPro" id="IPR017750">
    <property type="entry name" value="ATPase_T1SS"/>
</dbReference>
<keyword evidence="5" id="KW-0547">Nucleotide-binding</keyword>
<evidence type="ECO:0000256" key="2">
    <source>
        <dbReference type="ARBA" id="ARBA00022448"/>
    </source>
</evidence>
<evidence type="ECO:0000259" key="12">
    <source>
        <dbReference type="PROSITE" id="PS50990"/>
    </source>
</evidence>
<dbReference type="PROSITE" id="PS00211">
    <property type="entry name" value="ABC_TRANSPORTER_1"/>
    <property type="match status" value="1"/>
</dbReference>
<comment type="caution">
    <text evidence="13">The sequence shown here is derived from an EMBL/GenBank/DDBJ whole genome shotgun (WGS) entry which is preliminary data.</text>
</comment>
<dbReference type="PANTHER" id="PTHR24221">
    <property type="entry name" value="ATP-BINDING CASSETTE SUB-FAMILY B"/>
    <property type="match status" value="1"/>
</dbReference>
<comment type="subcellular location">
    <subcellularLocation>
        <location evidence="1">Cell membrane</location>
        <topology evidence="1">Multi-pass membrane protein</topology>
    </subcellularLocation>
</comment>
<protein>
    <submittedName>
        <fullName evidence="13">Type I secretion system permease/ATPase</fullName>
    </submittedName>
</protein>
<reference evidence="13 14" key="1">
    <citation type="submission" date="2018-12" db="EMBL/GenBank/DDBJ databases">
        <authorList>
            <person name="Yu L."/>
        </authorList>
    </citation>
    <scope>NUCLEOTIDE SEQUENCE [LARGE SCALE GENOMIC DNA]</scope>
    <source>
        <strain evidence="13 14">11S</strain>
    </source>
</reference>
<dbReference type="GO" id="GO:0005886">
    <property type="term" value="C:plasma membrane"/>
    <property type="evidence" value="ECO:0007669"/>
    <property type="project" value="UniProtKB-SubCell"/>
</dbReference>
<evidence type="ECO:0000313" key="13">
    <source>
        <dbReference type="EMBL" id="RTR06415.1"/>
    </source>
</evidence>
<dbReference type="InterPro" id="IPR039421">
    <property type="entry name" value="Type_1_exporter"/>
</dbReference>
<dbReference type="GO" id="GO:0005524">
    <property type="term" value="F:ATP binding"/>
    <property type="evidence" value="ECO:0007669"/>
    <property type="project" value="UniProtKB-KW"/>
</dbReference>
<dbReference type="GO" id="GO:0006508">
    <property type="term" value="P:proteolysis"/>
    <property type="evidence" value="ECO:0007669"/>
    <property type="project" value="InterPro"/>
</dbReference>
<dbReference type="InterPro" id="IPR003593">
    <property type="entry name" value="AAA+_ATPase"/>
</dbReference>
<dbReference type="SMART" id="SM00382">
    <property type="entry name" value="AAA"/>
    <property type="match status" value="1"/>
</dbReference>
<evidence type="ECO:0000256" key="1">
    <source>
        <dbReference type="ARBA" id="ARBA00004651"/>
    </source>
</evidence>
<organism evidence="13 14">
    <name type="scientific">Halomonas nitroreducens</name>
    <dbReference type="NCBI Taxonomy" id="447425"/>
    <lineage>
        <taxon>Bacteria</taxon>
        <taxon>Pseudomonadati</taxon>
        <taxon>Pseudomonadota</taxon>
        <taxon>Gammaproteobacteria</taxon>
        <taxon>Oceanospirillales</taxon>
        <taxon>Halomonadaceae</taxon>
        <taxon>Halomonas</taxon>
    </lineage>
</organism>
<dbReference type="InterPro" id="IPR017871">
    <property type="entry name" value="ABC_transporter-like_CS"/>
</dbReference>
<evidence type="ECO:0000259" key="10">
    <source>
        <dbReference type="PROSITE" id="PS50893"/>
    </source>
</evidence>
<dbReference type="Gene3D" id="3.40.50.300">
    <property type="entry name" value="P-loop containing nucleotide triphosphate hydrolases"/>
    <property type="match status" value="1"/>
</dbReference>
<dbReference type="InterPro" id="IPR011527">
    <property type="entry name" value="ABC1_TM_dom"/>
</dbReference>
<dbReference type="Gene3D" id="3.90.70.10">
    <property type="entry name" value="Cysteine proteinases"/>
    <property type="match status" value="1"/>
</dbReference>
<keyword evidence="14" id="KW-1185">Reference proteome</keyword>
<feature type="transmembrane region" description="Helical" evidence="9">
    <location>
        <begin position="175"/>
        <end position="197"/>
    </location>
</feature>
<dbReference type="PROSITE" id="PS50990">
    <property type="entry name" value="PEPTIDASE_C39"/>
    <property type="match status" value="1"/>
</dbReference>
<dbReference type="PANTHER" id="PTHR24221:SF248">
    <property type="entry name" value="ABC TRANSPORTER TRANSMEMBRANE REGION"/>
    <property type="match status" value="1"/>
</dbReference>
<dbReference type="GO" id="GO:0008233">
    <property type="term" value="F:peptidase activity"/>
    <property type="evidence" value="ECO:0007669"/>
    <property type="project" value="InterPro"/>
</dbReference>
<dbReference type="SUPFAM" id="SSF90123">
    <property type="entry name" value="ABC transporter transmembrane region"/>
    <property type="match status" value="1"/>
</dbReference>
<feature type="transmembrane region" description="Helical" evidence="9">
    <location>
        <begin position="209"/>
        <end position="229"/>
    </location>
</feature>
<dbReference type="GO" id="GO:0016887">
    <property type="term" value="F:ATP hydrolysis activity"/>
    <property type="evidence" value="ECO:0007669"/>
    <property type="project" value="InterPro"/>
</dbReference>
<dbReference type="PROSITE" id="PS50929">
    <property type="entry name" value="ABC_TM1F"/>
    <property type="match status" value="1"/>
</dbReference>
<evidence type="ECO:0000259" key="11">
    <source>
        <dbReference type="PROSITE" id="PS50929"/>
    </source>
</evidence>
<dbReference type="Pfam" id="PF00005">
    <property type="entry name" value="ABC_tran"/>
    <property type="match status" value="1"/>
</dbReference>
<evidence type="ECO:0000256" key="4">
    <source>
        <dbReference type="ARBA" id="ARBA00022692"/>
    </source>
</evidence>
<dbReference type="SUPFAM" id="SSF52540">
    <property type="entry name" value="P-loop containing nucleoside triphosphate hydrolases"/>
    <property type="match status" value="1"/>
</dbReference>
<dbReference type="FunFam" id="3.40.50.300:FF:000299">
    <property type="entry name" value="ABC transporter ATP-binding protein/permease"/>
    <property type="match status" value="1"/>
</dbReference>
<evidence type="ECO:0000256" key="5">
    <source>
        <dbReference type="ARBA" id="ARBA00022741"/>
    </source>
</evidence>
<feature type="domain" description="ABC transporter" evidence="10">
    <location>
        <begin position="487"/>
        <end position="724"/>
    </location>
</feature>
<dbReference type="InterPro" id="IPR027417">
    <property type="entry name" value="P-loop_NTPase"/>
</dbReference>
<dbReference type="CDD" id="cd03245">
    <property type="entry name" value="ABCC_bacteriocin_exporters"/>
    <property type="match status" value="1"/>
</dbReference>
<dbReference type="OrthoDB" id="9806127at2"/>
<feature type="transmembrane region" description="Helical" evidence="9">
    <location>
        <begin position="397"/>
        <end position="418"/>
    </location>
</feature>
<gene>
    <name evidence="13" type="ORF">EKG36_02770</name>
</gene>
<evidence type="ECO:0000313" key="14">
    <source>
        <dbReference type="Proteomes" id="UP000267400"/>
    </source>
</evidence>
<accession>A0A3S0HV05</accession>
<dbReference type="InterPro" id="IPR005074">
    <property type="entry name" value="Peptidase_C39"/>
</dbReference>
<evidence type="ECO:0000256" key="9">
    <source>
        <dbReference type="SAM" id="Phobius"/>
    </source>
</evidence>
<keyword evidence="2" id="KW-0813">Transport</keyword>
<dbReference type="GO" id="GO:0034040">
    <property type="term" value="F:ATPase-coupled lipid transmembrane transporter activity"/>
    <property type="evidence" value="ECO:0007669"/>
    <property type="project" value="TreeGrafter"/>
</dbReference>
<keyword evidence="3" id="KW-1003">Cell membrane</keyword>
<keyword evidence="8 9" id="KW-0472">Membrane</keyword>
<keyword evidence="6" id="KW-0067">ATP-binding</keyword>
<keyword evidence="7 9" id="KW-1133">Transmembrane helix</keyword>
<sequence length="724" mass="78006">MSVTQQETLGKGAGASSAVRDELLECLQTIALVHDHDVSAEALTAGLPLEAGRLTPGVFPRAATRAGLSARIVKSRLVQLNPALFPTVLLLEPGRACVLVALDLTSRRARVIFPELGEAETEVDLDGLQGSYSGQAIYVRPRFRFDARGPEIRRSASRHWFWGVIRENRRLYRDVIAGSVVINLFAVAMPLFVLNVYDRVVPNHATETLWVLAAGIFVVLCFDLALRLMRNAFVDLAASRADVKLSAAIMSQVLGLRMAARPASTGSFAATLQSFESVRAFIGSATVVGLVDLPFVLLFAGIIALIGPPLVIPVLVGVAFVLLYALAAQGKLHELSETTWRVSAQRNATLVESVSQLETVKALRGESRIQGSWERASAYLSRTAAQLRLVSSSVSSVALWAQHSVAVAVILIGVYLIIDGQLTQGGLIAAYLLSSRAMAPVSQAAALLAQYHQSATALQSLEGVMQLPVERPDGQRFIDRPVIRGDIRFDKVTFRYPDEEQDALCDVSLGIEPGEKVALLGRVGCGKTTLNKLLLGLYAPASGAVRLDDVDIRQFDPIQLRRHIGYVPQDVSLFYGSLRENIVAGGGSEGVEDEALLRAIELSGLEGLVNGHPQGVDLNVGERGQRLSGGQRQAVAIARALVHDPQVLLLDEPSSSMDHSTEEAFKARLKHYAQGKTMVVVTHRTSLLSLVDRIVVIDAGRVVADGPRDKVVEALRKGQIGRAA</sequence>